<reference evidence="1" key="1">
    <citation type="journal article" date="2021" name="Front. Plant Sci.">
        <title>Chromosome-Scale Genome Assembly for Chinese Sour Jujube and Insights Into Its Genome Evolution and Domestication Signature.</title>
        <authorList>
            <person name="Shen L.-Y."/>
            <person name="Luo H."/>
            <person name="Wang X.-L."/>
            <person name="Wang X.-M."/>
            <person name="Qiu X.-J."/>
            <person name="Liu H."/>
            <person name="Zhou S.-S."/>
            <person name="Jia K.-H."/>
            <person name="Nie S."/>
            <person name="Bao Y.-T."/>
            <person name="Zhang R.-G."/>
            <person name="Yun Q.-Z."/>
            <person name="Chai Y.-H."/>
            <person name="Lu J.-Y."/>
            <person name="Li Y."/>
            <person name="Zhao S.-W."/>
            <person name="Mao J.-F."/>
            <person name="Jia S.-G."/>
            <person name="Mao Y.-M."/>
        </authorList>
    </citation>
    <scope>NUCLEOTIDE SEQUENCE</scope>
    <source>
        <strain evidence="1">AT0</strain>
        <tissue evidence="1">Leaf</tissue>
    </source>
</reference>
<proteinExistence type="predicted"/>
<gene>
    <name evidence="1" type="ORF">FEM48_Zijuj01G0325300</name>
</gene>
<dbReference type="EMBL" id="JAEACU010000001">
    <property type="protein sequence ID" value="KAH7547584.1"/>
    <property type="molecule type" value="Genomic_DNA"/>
</dbReference>
<dbReference type="AlphaFoldDB" id="A0A978W6K0"/>
<dbReference type="Proteomes" id="UP000813462">
    <property type="component" value="Unassembled WGS sequence"/>
</dbReference>
<accession>A0A978W6K0</accession>
<evidence type="ECO:0000313" key="2">
    <source>
        <dbReference type="Proteomes" id="UP000813462"/>
    </source>
</evidence>
<organism evidence="1 2">
    <name type="scientific">Ziziphus jujuba var. spinosa</name>
    <dbReference type="NCBI Taxonomy" id="714518"/>
    <lineage>
        <taxon>Eukaryota</taxon>
        <taxon>Viridiplantae</taxon>
        <taxon>Streptophyta</taxon>
        <taxon>Embryophyta</taxon>
        <taxon>Tracheophyta</taxon>
        <taxon>Spermatophyta</taxon>
        <taxon>Magnoliopsida</taxon>
        <taxon>eudicotyledons</taxon>
        <taxon>Gunneridae</taxon>
        <taxon>Pentapetalae</taxon>
        <taxon>rosids</taxon>
        <taxon>fabids</taxon>
        <taxon>Rosales</taxon>
        <taxon>Rhamnaceae</taxon>
        <taxon>Paliureae</taxon>
        <taxon>Ziziphus</taxon>
    </lineage>
</organism>
<name>A0A978W6K0_ZIZJJ</name>
<sequence length="119" mass="13358">MMSRVGYWSSLGCCQTGVPQGLQNISVEAHSLNKHNETMDFNKCGYGFVVEQNQFNFSSDYPCKKHPWNSEELNLEETESLIGSEISKAGLNQNKFNAEKYCDSNCISNDAITLDFSGR</sequence>
<evidence type="ECO:0000313" key="1">
    <source>
        <dbReference type="EMBL" id="KAH7547584.1"/>
    </source>
</evidence>
<protein>
    <submittedName>
        <fullName evidence="1">Uncharacterized protein</fullName>
    </submittedName>
</protein>
<comment type="caution">
    <text evidence="1">The sequence shown here is derived from an EMBL/GenBank/DDBJ whole genome shotgun (WGS) entry which is preliminary data.</text>
</comment>